<dbReference type="InterPro" id="IPR012501">
    <property type="entry name" value="Vps54_C"/>
</dbReference>
<evidence type="ECO:0000256" key="1">
    <source>
        <dbReference type="ARBA" id="ARBA00004601"/>
    </source>
</evidence>
<evidence type="ECO:0000256" key="5">
    <source>
        <dbReference type="ARBA" id="ARBA00023034"/>
    </source>
</evidence>
<protein>
    <recommendedName>
        <fullName evidence="8">Vacuolar protein sorting-associated protein 54 C-terminal domain-containing protein</fullName>
    </recommendedName>
</protein>
<evidence type="ECO:0000313" key="10">
    <source>
        <dbReference type="Proteomes" id="UP000243081"/>
    </source>
</evidence>
<dbReference type="PANTHER" id="PTHR12965">
    <property type="entry name" value="VACUOLAR PROTEIN SORTING 54"/>
    <property type="match status" value="1"/>
</dbReference>
<dbReference type="EMBL" id="LUKN01003370">
    <property type="protein sequence ID" value="OAQ97540.1"/>
    <property type="molecule type" value="Genomic_DNA"/>
</dbReference>
<feature type="region of interest" description="Disordered" evidence="7">
    <location>
        <begin position="775"/>
        <end position="795"/>
    </location>
</feature>
<dbReference type="OrthoDB" id="10259024at2759"/>
<dbReference type="GO" id="GO:0006896">
    <property type="term" value="P:Golgi to vacuole transport"/>
    <property type="evidence" value="ECO:0007669"/>
    <property type="project" value="TreeGrafter"/>
</dbReference>
<comment type="subcellular location">
    <subcellularLocation>
        <location evidence="1">Golgi apparatus</location>
        <location evidence="1">trans-Golgi network</location>
    </subcellularLocation>
</comment>
<feature type="compositionally biased region" description="Polar residues" evidence="7">
    <location>
        <begin position="189"/>
        <end position="201"/>
    </location>
</feature>
<feature type="region of interest" description="Disordered" evidence="7">
    <location>
        <begin position="1"/>
        <end position="36"/>
    </location>
</feature>
<evidence type="ECO:0000256" key="6">
    <source>
        <dbReference type="ARBA" id="ARBA00023054"/>
    </source>
</evidence>
<feature type="compositionally biased region" description="Low complexity" evidence="7">
    <location>
        <begin position="179"/>
        <end position="188"/>
    </location>
</feature>
<dbReference type="PANTHER" id="PTHR12965:SF0">
    <property type="entry name" value="VACUOLAR PROTEIN SORTING-ASSOCIATED PROTEIN 54"/>
    <property type="match status" value="1"/>
</dbReference>
<dbReference type="GO" id="GO:0000938">
    <property type="term" value="C:GARP complex"/>
    <property type="evidence" value="ECO:0007669"/>
    <property type="project" value="InterPro"/>
</dbReference>
<dbReference type="GO" id="GO:0015031">
    <property type="term" value="P:protein transport"/>
    <property type="evidence" value="ECO:0007669"/>
    <property type="project" value="UniProtKB-KW"/>
</dbReference>
<reference evidence="9 10" key="1">
    <citation type="submission" date="2016-03" db="EMBL/GenBank/DDBJ databases">
        <title>Fine-scale spatial genetic structure of a fungal parasite of coffee scale insects.</title>
        <authorList>
            <person name="Jackson D."/>
            <person name="Zemenick K.A."/>
            <person name="Malloure B."/>
            <person name="Quandt C.A."/>
            <person name="James T.Y."/>
        </authorList>
    </citation>
    <scope>NUCLEOTIDE SEQUENCE [LARGE SCALE GENOMIC DNA]</scope>
    <source>
        <strain evidence="9 10">UM487</strain>
    </source>
</reference>
<evidence type="ECO:0000259" key="8">
    <source>
        <dbReference type="Pfam" id="PF07928"/>
    </source>
</evidence>
<organism evidence="9 10">
    <name type="scientific">Cordyceps confragosa</name>
    <name type="common">Lecanicillium lecanii</name>
    <dbReference type="NCBI Taxonomy" id="2714763"/>
    <lineage>
        <taxon>Eukaryota</taxon>
        <taxon>Fungi</taxon>
        <taxon>Dikarya</taxon>
        <taxon>Ascomycota</taxon>
        <taxon>Pezizomycotina</taxon>
        <taxon>Sordariomycetes</taxon>
        <taxon>Hypocreomycetidae</taxon>
        <taxon>Hypocreales</taxon>
        <taxon>Cordycipitaceae</taxon>
        <taxon>Akanthomyces</taxon>
    </lineage>
</organism>
<evidence type="ECO:0000256" key="3">
    <source>
        <dbReference type="ARBA" id="ARBA00022448"/>
    </source>
</evidence>
<comment type="similarity">
    <text evidence="2">Belongs to the VPS54 family.</text>
</comment>
<dbReference type="Pfam" id="PF07928">
    <property type="entry name" value="Vps54"/>
    <property type="match status" value="1"/>
</dbReference>
<proteinExistence type="inferred from homology"/>
<dbReference type="Proteomes" id="UP000243081">
    <property type="component" value="Unassembled WGS sequence"/>
</dbReference>
<comment type="caution">
    <text evidence="9">The sequence shown here is derived from an EMBL/GenBank/DDBJ whole genome shotgun (WGS) entry which is preliminary data.</text>
</comment>
<accession>A0A179I7C4</accession>
<feature type="region of interest" description="Disordered" evidence="7">
    <location>
        <begin position="166"/>
        <end position="201"/>
    </location>
</feature>
<gene>
    <name evidence="9" type="ORF">LLEC1_01115</name>
</gene>
<evidence type="ECO:0000313" key="9">
    <source>
        <dbReference type="EMBL" id="OAQ97540.1"/>
    </source>
</evidence>
<dbReference type="InterPro" id="IPR039745">
    <property type="entry name" value="Vps54"/>
</dbReference>
<dbReference type="GO" id="GO:0019905">
    <property type="term" value="F:syntaxin binding"/>
    <property type="evidence" value="ECO:0007669"/>
    <property type="project" value="TreeGrafter"/>
</dbReference>
<evidence type="ECO:0000256" key="7">
    <source>
        <dbReference type="SAM" id="MobiDB-lite"/>
    </source>
</evidence>
<feature type="domain" description="Vacuolar protein sorting-associated protein 54 C-terminal" evidence="8">
    <location>
        <begin position="809"/>
        <end position="937"/>
    </location>
</feature>
<dbReference type="GO" id="GO:0005829">
    <property type="term" value="C:cytosol"/>
    <property type="evidence" value="ECO:0007669"/>
    <property type="project" value="GOC"/>
</dbReference>
<keyword evidence="10" id="KW-1185">Reference proteome</keyword>
<keyword evidence="5" id="KW-0333">Golgi apparatus</keyword>
<keyword evidence="6" id="KW-0175">Coiled coil</keyword>
<sequence>MNWPPSARQAADNASPTASLGAPSRDSFHSRTATSGYARQEKIPILSSVHTSTKSSPAQLNEWASIAPELGQNAISILLQPPRTQTGLLPTPISTFHKTPARGIPPVTLSDIPQVDPAEFQPYLARVGILYEQARRTYEDESEDGDVFHGRTGGADESLTAFHKGHLQPSRWPSPNEKSSNSSISSFSQADPTTKQGSSPAFSKRLAQASSFLSTIPRVYFDEDFQLENPRIFDVVTENSEITHFPPSRVTTKTLTVMGTPTAPRKALATNAILQEKLSWYMDTIEMHLTASSSAASSTFFAVLGSLQGLHAEVIDSVERIKGLRQDLQSLDETIARNGLTVIQKRQRCENIQQLQDAVSQLRHVIDCIAGCESLVDDGELEKALESIESLEKVVVGEEYPSKQLFSENSHLIQLRDIREAAALQGFDDDLCTLRLRVGKSYESRFVGLLIRDLRRHSETVSAREVLMRWSSASLRSRGGQTPEPPSFPSYMECTDGLRSELLGTLIGLHRARHLTVAAGIYRHAALKELNGLVRRSLPSSNEDDNESMSSVCSGNRHLTQQQKSSILARNLQNLEPADAEELLIKIYINVTEMLRRLTTQVKLLLDVASSMGDGTSVSSASELSGVSSSLTSSAVSKTSVSASEMQAIHKAIDESSLLGEAVDIAQEKIVTILRVRSEQTTRLSLKWFLRYFTLNLYFAHECESVTGRSGAILKTVVNAPCRHGKKQRLAQAMESDKWEAKDFSEKDTNELQSIVSSSLKDPTAWLEGLRLWTSNPDDAADPRPSTEQQASSDGKTKILTASIDGKLYLLPNSAILCMKGISQFLQLILGIPSMASDIGLCLSSYIQLFNSRGEELVLGAEARKSAGLRNITSKHLAVASQALAFLAVVVRYACEFIRRYTASGATESALIELDSVRNLCQEHQSKIYNKIVGIMAGLVASHAQKLTSVDWDDSSEQVHPYI</sequence>
<evidence type="ECO:0000256" key="2">
    <source>
        <dbReference type="ARBA" id="ARBA00009150"/>
    </source>
</evidence>
<evidence type="ECO:0000256" key="4">
    <source>
        <dbReference type="ARBA" id="ARBA00022927"/>
    </source>
</evidence>
<dbReference type="GO" id="GO:0042147">
    <property type="term" value="P:retrograde transport, endosome to Golgi"/>
    <property type="evidence" value="ECO:0007669"/>
    <property type="project" value="InterPro"/>
</dbReference>
<name>A0A179I7C4_CORDF</name>
<dbReference type="AlphaFoldDB" id="A0A179I7C4"/>
<keyword evidence="3" id="KW-0813">Transport</keyword>
<keyword evidence="4" id="KW-0653">Protein transport</keyword>